<feature type="transmembrane region" description="Helical" evidence="1">
    <location>
        <begin position="164"/>
        <end position="182"/>
    </location>
</feature>
<feature type="transmembrane region" description="Helical" evidence="1">
    <location>
        <begin position="29"/>
        <end position="47"/>
    </location>
</feature>
<evidence type="ECO:0000256" key="1">
    <source>
        <dbReference type="SAM" id="Phobius"/>
    </source>
</evidence>
<keyword evidence="1" id="KW-1133">Transmembrane helix</keyword>
<dbReference type="EMBL" id="DRPZ01000066">
    <property type="protein sequence ID" value="HGY08875.1"/>
    <property type="molecule type" value="Genomic_DNA"/>
</dbReference>
<evidence type="ECO:0000313" key="2">
    <source>
        <dbReference type="EMBL" id="HGY08875.1"/>
    </source>
</evidence>
<comment type="caution">
    <text evidence="2">The sequence shown here is derived from an EMBL/GenBank/DDBJ whole genome shotgun (WGS) entry which is preliminary data.</text>
</comment>
<organism evidence="2">
    <name type="scientific">Oceanithermus profundus</name>
    <dbReference type="NCBI Taxonomy" id="187137"/>
    <lineage>
        <taxon>Bacteria</taxon>
        <taxon>Thermotogati</taxon>
        <taxon>Deinococcota</taxon>
        <taxon>Deinococci</taxon>
        <taxon>Thermales</taxon>
        <taxon>Thermaceae</taxon>
        <taxon>Oceanithermus</taxon>
    </lineage>
</organism>
<keyword evidence="1" id="KW-0812">Transmembrane</keyword>
<reference evidence="2" key="1">
    <citation type="journal article" date="2020" name="mSystems">
        <title>Genome- and Community-Level Interaction Insights into Carbon Utilization and Element Cycling Functions of Hydrothermarchaeota in Hydrothermal Sediment.</title>
        <authorList>
            <person name="Zhou Z."/>
            <person name="Liu Y."/>
            <person name="Xu W."/>
            <person name="Pan J."/>
            <person name="Luo Z.H."/>
            <person name="Li M."/>
        </authorList>
    </citation>
    <scope>NUCLEOTIDE SEQUENCE [LARGE SCALE GENOMIC DNA]</scope>
    <source>
        <strain evidence="2">HyVt-570</strain>
    </source>
</reference>
<sequence length="186" mass="19812">MHGTEFSPEEALRQAKALRSKAGAPLKRFVAQLLLLWGAIYLGMYGLESLGVAQTGLLWIPVDLAGVALSFGLGARLGTAIRSPEGLWLRRIWASFAFLIAATVAVLLIRDAAGYLDFVINLLAAYALLLSGMALTHHGLIRGGLLLLAVNAVFFALLPSLYAPALAVMGLVALVAGLRSLWRYAV</sequence>
<accession>A0A7C4Z4U1</accession>
<dbReference type="Proteomes" id="UP000885759">
    <property type="component" value="Unassembled WGS sequence"/>
</dbReference>
<proteinExistence type="predicted"/>
<feature type="transmembrane region" description="Helical" evidence="1">
    <location>
        <begin position="115"/>
        <end position="133"/>
    </location>
</feature>
<name>A0A7C4Z4U1_9DEIN</name>
<dbReference type="AlphaFoldDB" id="A0A7C4Z4U1"/>
<feature type="transmembrane region" description="Helical" evidence="1">
    <location>
        <begin position="59"/>
        <end position="79"/>
    </location>
</feature>
<keyword evidence="1" id="KW-0472">Membrane</keyword>
<feature type="transmembrane region" description="Helical" evidence="1">
    <location>
        <begin position="91"/>
        <end position="109"/>
    </location>
</feature>
<protein>
    <submittedName>
        <fullName evidence="2">Uncharacterized protein</fullName>
    </submittedName>
</protein>
<gene>
    <name evidence="2" type="ORF">ENK37_02315</name>
</gene>